<organism evidence="1 2">
    <name type="scientific">Leptospira fletcheri</name>
    <dbReference type="NCBI Taxonomy" id="2484981"/>
    <lineage>
        <taxon>Bacteria</taxon>
        <taxon>Pseudomonadati</taxon>
        <taxon>Spirochaetota</taxon>
        <taxon>Spirochaetia</taxon>
        <taxon>Leptospirales</taxon>
        <taxon>Leptospiraceae</taxon>
        <taxon>Leptospira</taxon>
    </lineage>
</organism>
<comment type="caution">
    <text evidence="1">The sequence shown here is derived from an EMBL/GenBank/DDBJ whole genome shotgun (WGS) entry which is preliminary data.</text>
</comment>
<dbReference type="Proteomes" id="UP000298458">
    <property type="component" value="Unassembled WGS sequence"/>
</dbReference>
<dbReference type="AlphaFoldDB" id="A0A4R9GFW6"/>
<evidence type="ECO:0008006" key="3">
    <source>
        <dbReference type="Google" id="ProtNLM"/>
    </source>
</evidence>
<protein>
    <recommendedName>
        <fullName evidence="3">ATP-grasp domain-containing protein</fullName>
    </recommendedName>
</protein>
<evidence type="ECO:0000313" key="2">
    <source>
        <dbReference type="Proteomes" id="UP000298458"/>
    </source>
</evidence>
<keyword evidence="2" id="KW-1185">Reference proteome</keyword>
<dbReference type="EMBL" id="RQET01000004">
    <property type="protein sequence ID" value="TGK11518.1"/>
    <property type="molecule type" value="Genomic_DNA"/>
</dbReference>
<name>A0A4R9GFW6_9LEPT</name>
<gene>
    <name evidence="1" type="ORF">EHO60_04220</name>
</gene>
<evidence type="ECO:0000313" key="1">
    <source>
        <dbReference type="EMBL" id="TGK11518.1"/>
    </source>
</evidence>
<reference evidence="1" key="1">
    <citation type="journal article" date="2019" name="PLoS Negl. Trop. Dis.">
        <title>Revisiting the worldwide diversity of Leptospira species in the environment.</title>
        <authorList>
            <person name="Vincent A.T."/>
            <person name="Schiettekatte O."/>
            <person name="Bourhy P."/>
            <person name="Veyrier F.J."/>
            <person name="Picardeau M."/>
        </authorList>
    </citation>
    <scope>NUCLEOTIDE SEQUENCE [LARGE SCALE GENOMIC DNA]</scope>
    <source>
        <strain evidence="1">SSW15</strain>
    </source>
</reference>
<sequence length="429" mass="50273">MPSIYISKRVHLILDLQLEFFPFPNRIMTRIFRPNAYFEEELSAGEIFPSGLEAQNAILESCFLVLTGPEKEFGEILSHSLPEERWYEYWKNRVGSSLPTPVRIQKGKPESLVQEPLSLEEWGQISDYSEKIGFKLDPTAFERSARLSSKIKQTEWKKKFHMQEFPVWIFKNDSEWKSHGEILRLQNPPFPLYVRKLEFGFSGRQEFLLPSDLGKASQKDFFKIRDVGSVLEPWMDRTQDFSLLFSAEKGSFRQVASTLLLSNQKGKYSGTWLASEEESFWYSEKMDPVLRNLSDFAPDYTGYGSIDSFVYRTIEGQEELRRVSEINFRWTMGRILWELCRKFPLSDVRDLLLFVSHKGIPQEDSYRKLEEWSREEPTWRIFPLSPFYGPKGKPMPKVLLWFRIKRDEVSDPRKTASDLAAKARIKFGG</sequence>
<dbReference type="OrthoDB" id="314806at2"/>
<proteinExistence type="predicted"/>
<accession>A0A4R9GFW6</accession>